<sequence length="160" mass="16652">MDLQDQREIADALLSTKGDVVKRQQAALRRLQTLISGGVYPGQLLTLVAQVVCSSQVPDLRREAAQALGGALGSPQVRERCSAFGELLSTLWGAIGEAALCLKSERRLAPSVPGRGHGAHVGRPRRTRPPRDGAPGAHGAAARVAGAGRAGGAGLAVRRR</sequence>
<dbReference type="EMBL" id="CAUYUJ010003309">
    <property type="protein sequence ID" value="CAK0804734.1"/>
    <property type="molecule type" value="Genomic_DNA"/>
</dbReference>
<feature type="region of interest" description="Disordered" evidence="1">
    <location>
        <begin position="110"/>
        <end position="160"/>
    </location>
</feature>
<feature type="non-terminal residue" evidence="2">
    <location>
        <position position="160"/>
    </location>
</feature>
<feature type="compositionally biased region" description="Low complexity" evidence="1">
    <location>
        <begin position="133"/>
        <end position="147"/>
    </location>
</feature>
<evidence type="ECO:0000313" key="2">
    <source>
        <dbReference type="EMBL" id="CAK0804734.1"/>
    </source>
</evidence>
<reference evidence="2" key="1">
    <citation type="submission" date="2023-10" db="EMBL/GenBank/DDBJ databases">
        <authorList>
            <person name="Chen Y."/>
            <person name="Shah S."/>
            <person name="Dougan E. K."/>
            <person name="Thang M."/>
            <person name="Chan C."/>
        </authorList>
    </citation>
    <scope>NUCLEOTIDE SEQUENCE [LARGE SCALE GENOMIC DNA]</scope>
</reference>
<evidence type="ECO:0000256" key="1">
    <source>
        <dbReference type="SAM" id="MobiDB-lite"/>
    </source>
</evidence>
<organism evidence="2 3">
    <name type="scientific">Prorocentrum cordatum</name>
    <dbReference type="NCBI Taxonomy" id="2364126"/>
    <lineage>
        <taxon>Eukaryota</taxon>
        <taxon>Sar</taxon>
        <taxon>Alveolata</taxon>
        <taxon>Dinophyceae</taxon>
        <taxon>Prorocentrales</taxon>
        <taxon>Prorocentraceae</taxon>
        <taxon>Prorocentrum</taxon>
    </lineage>
</organism>
<protein>
    <submittedName>
        <fullName evidence="2">Uncharacterized protein</fullName>
    </submittedName>
</protein>
<evidence type="ECO:0000313" key="3">
    <source>
        <dbReference type="Proteomes" id="UP001189429"/>
    </source>
</evidence>
<gene>
    <name evidence="2" type="ORF">PCOR1329_LOCUS11441</name>
</gene>
<name>A0ABN9QIT0_9DINO</name>
<dbReference type="Proteomes" id="UP001189429">
    <property type="component" value="Unassembled WGS sequence"/>
</dbReference>
<accession>A0ABN9QIT0</accession>
<proteinExistence type="predicted"/>
<comment type="caution">
    <text evidence="2">The sequence shown here is derived from an EMBL/GenBank/DDBJ whole genome shotgun (WGS) entry which is preliminary data.</text>
</comment>
<feature type="compositionally biased region" description="Basic residues" evidence="1">
    <location>
        <begin position="117"/>
        <end position="128"/>
    </location>
</feature>
<keyword evidence="3" id="KW-1185">Reference proteome</keyword>